<comment type="caution">
    <text evidence="3">The sequence shown here is derived from an EMBL/GenBank/DDBJ whole genome shotgun (WGS) entry which is preliminary data.</text>
</comment>
<evidence type="ECO:0000256" key="2">
    <source>
        <dbReference type="SAM" id="Phobius"/>
    </source>
</evidence>
<feature type="transmembrane region" description="Helical" evidence="2">
    <location>
        <begin position="107"/>
        <end position="125"/>
    </location>
</feature>
<dbReference type="Proteomes" id="UP001189429">
    <property type="component" value="Unassembled WGS sequence"/>
</dbReference>
<keyword evidence="2" id="KW-1133">Transmembrane helix</keyword>
<name>A0ABN9U716_9DINO</name>
<dbReference type="EMBL" id="CAUYUJ010015502">
    <property type="protein sequence ID" value="CAK0854793.1"/>
    <property type="molecule type" value="Genomic_DNA"/>
</dbReference>
<evidence type="ECO:0000313" key="4">
    <source>
        <dbReference type="Proteomes" id="UP001189429"/>
    </source>
</evidence>
<feature type="non-terminal residue" evidence="3">
    <location>
        <position position="1"/>
    </location>
</feature>
<protein>
    <submittedName>
        <fullName evidence="3">Uncharacterized protein</fullName>
    </submittedName>
</protein>
<evidence type="ECO:0000256" key="1">
    <source>
        <dbReference type="SAM" id="MobiDB-lite"/>
    </source>
</evidence>
<feature type="compositionally biased region" description="Basic and acidic residues" evidence="1">
    <location>
        <begin position="41"/>
        <end position="52"/>
    </location>
</feature>
<feature type="transmembrane region" description="Helical" evidence="2">
    <location>
        <begin position="78"/>
        <end position="101"/>
    </location>
</feature>
<feature type="transmembrane region" description="Helical" evidence="2">
    <location>
        <begin position="132"/>
        <end position="152"/>
    </location>
</feature>
<organism evidence="3 4">
    <name type="scientific">Prorocentrum cordatum</name>
    <dbReference type="NCBI Taxonomy" id="2364126"/>
    <lineage>
        <taxon>Eukaryota</taxon>
        <taxon>Sar</taxon>
        <taxon>Alveolata</taxon>
        <taxon>Dinophyceae</taxon>
        <taxon>Prorocentrales</taxon>
        <taxon>Prorocentraceae</taxon>
        <taxon>Prorocentrum</taxon>
    </lineage>
</organism>
<keyword evidence="4" id="KW-1185">Reference proteome</keyword>
<evidence type="ECO:0000313" key="3">
    <source>
        <dbReference type="EMBL" id="CAK0854793.1"/>
    </source>
</evidence>
<keyword evidence="2" id="KW-0812">Transmembrane</keyword>
<feature type="region of interest" description="Disordered" evidence="1">
    <location>
        <begin position="1"/>
        <end position="53"/>
    </location>
</feature>
<keyword evidence="2" id="KW-0472">Membrane</keyword>
<gene>
    <name evidence="3" type="ORF">PCOR1329_LOCUS45749</name>
</gene>
<reference evidence="3" key="1">
    <citation type="submission" date="2023-10" db="EMBL/GenBank/DDBJ databases">
        <authorList>
            <person name="Chen Y."/>
            <person name="Shah S."/>
            <person name="Dougan E. K."/>
            <person name="Thang M."/>
            <person name="Chan C."/>
        </authorList>
    </citation>
    <scope>NUCLEOTIDE SEQUENCE [LARGE SCALE GENOMIC DNA]</scope>
</reference>
<accession>A0ABN9U716</accession>
<sequence length="157" mass="15509">EPQWQRGLSEASTAPSPPGSPLGEGEAAGRCPGADGGCTGPRREGGGGEGHRLGCSAAVAGPSARDREAEKAPRGESWVTPVFLTVAAVLALLSAASSIGIQLPPDVSAALLCYAILVSLLGQALQNSALSSLAALALLPCYASAVAAFLAVQAPAH</sequence>
<proteinExistence type="predicted"/>